<name>A0A0C2GY36_9BILA</name>
<dbReference type="Proteomes" id="UP000054047">
    <property type="component" value="Unassembled WGS sequence"/>
</dbReference>
<protein>
    <submittedName>
        <fullName evidence="1">Uncharacterized protein</fullName>
    </submittedName>
</protein>
<dbReference type="EMBL" id="KN728308">
    <property type="protein sequence ID" value="KIH63999.1"/>
    <property type="molecule type" value="Genomic_DNA"/>
</dbReference>
<dbReference type="OrthoDB" id="5874107at2759"/>
<reference evidence="1 2" key="1">
    <citation type="submission" date="2013-12" db="EMBL/GenBank/DDBJ databases">
        <title>Draft genome of the parsitic nematode Ancylostoma duodenale.</title>
        <authorList>
            <person name="Mitreva M."/>
        </authorList>
    </citation>
    <scope>NUCLEOTIDE SEQUENCE [LARGE SCALE GENOMIC DNA]</scope>
    <source>
        <strain evidence="1 2">Zhejiang</strain>
    </source>
</reference>
<organism evidence="1 2">
    <name type="scientific">Ancylostoma duodenale</name>
    <dbReference type="NCBI Taxonomy" id="51022"/>
    <lineage>
        <taxon>Eukaryota</taxon>
        <taxon>Metazoa</taxon>
        <taxon>Ecdysozoa</taxon>
        <taxon>Nematoda</taxon>
        <taxon>Chromadorea</taxon>
        <taxon>Rhabditida</taxon>
        <taxon>Rhabditina</taxon>
        <taxon>Rhabditomorpha</taxon>
        <taxon>Strongyloidea</taxon>
        <taxon>Ancylostomatidae</taxon>
        <taxon>Ancylostomatinae</taxon>
        <taxon>Ancylostoma</taxon>
    </lineage>
</organism>
<gene>
    <name evidence="1" type="ORF">ANCDUO_05696</name>
</gene>
<evidence type="ECO:0000313" key="2">
    <source>
        <dbReference type="Proteomes" id="UP000054047"/>
    </source>
</evidence>
<sequence length="99" mass="11495">MTLNLKRWIEENDSSFPETRELGEVGPVRFHFLVDSGFGQNFRLVRPHPNKGDGYMSRMRFNRKLSGRFVVLPKPIEPNPVKTSRLVISLMIRESVPIQ</sequence>
<keyword evidence="2" id="KW-1185">Reference proteome</keyword>
<accession>A0A0C2GY36</accession>
<proteinExistence type="predicted"/>
<evidence type="ECO:0000313" key="1">
    <source>
        <dbReference type="EMBL" id="KIH63999.1"/>
    </source>
</evidence>
<dbReference type="AlphaFoldDB" id="A0A0C2GY36"/>